<organism evidence="2 3">
    <name type="scientific">Mycolicibacterium insubricum</name>
    <dbReference type="NCBI Taxonomy" id="444597"/>
    <lineage>
        <taxon>Bacteria</taxon>
        <taxon>Bacillati</taxon>
        <taxon>Actinomycetota</taxon>
        <taxon>Actinomycetes</taxon>
        <taxon>Mycobacteriales</taxon>
        <taxon>Mycobacteriaceae</taxon>
        <taxon>Mycolicibacterium</taxon>
    </lineage>
</organism>
<dbReference type="GO" id="GO:0003824">
    <property type="term" value="F:catalytic activity"/>
    <property type="evidence" value="ECO:0007669"/>
    <property type="project" value="UniProtKB-ARBA"/>
</dbReference>
<keyword evidence="3" id="KW-1185">Reference proteome</keyword>
<dbReference type="InterPro" id="IPR029058">
    <property type="entry name" value="AB_hydrolase_fold"/>
</dbReference>
<dbReference type="AlphaFoldDB" id="A0A1X0CU97"/>
<dbReference type="Proteomes" id="UP000192801">
    <property type="component" value="Unassembled WGS sequence"/>
</dbReference>
<feature type="compositionally biased region" description="Gly residues" evidence="1">
    <location>
        <begin position="80"/>
        <end position="89"/>
    </location>
</feature>
<dbReference type="SUPFAM" id="SSF53474">
    <property type="entry name" value="alpha/beta-Hydrolases"/>
    <property type="match status" value="1"/>
</dbReference>
<dbReference type="RefSeq" id="WP_083033616.1">
    <property type="nucleotide sequence ID" value="NZ_AP022618.1"/>
</dbReference>
<evidence type="ECO:0008006" key="4">
    <source>
        <dbReference type="Google" id="ProtNLM"/>
    </source>
</evidence>
<dbReference type="OrthoDB" id="4568724at2"/>
<dbReference type="EMBL" id="MVHS01000081">
    <property type="protein sequence ID" value="ORA63658.1"/>
    <property type="molecule type" value="Genomic_DNA"/>
</dbReference>
<proteinExistence type="predicted"/>
<protein>
    <recommendedName>
        <fullName evidence="4">AB hydrolase-1 domain-containing protein</fullName>
    </recommendedName>
</protein>
<sequence>MILSQPTGKPAATIGLAVLTGGLWLGLVTAIAPAAHADRGAGTASSDHARPDRTSAGRQSGSGAAGGAGATPSSHDHNGATGGDPGADGQGTRVSKPGGDVARPTGVRSSDGLAKFSGIDDAAGAARSGAPGQFRQSRRLDRGIGTSRPAAPARSLERLTGDGVQRGQALRAAVGTDDPQQGPRPSAPDPAPVSAVETTPVQTLTSVDAIAEIPAVLASNTATALSTASGSFAEKAQARGREFMAALTARVPGAQTQRMQNAATPINSVAEVVDVVRDGVDSVVNPARSGDLARVEATPSTAALTKLTAQLRTLAGDTAQELHFMAVGTQATVVGVGSSLRQGVDTLADAQKVGPVDVIGSLAFAVLGAFMQILSGPAVVPLGSNVTARTSTLVLPDSGTEVRADWYFPENANESTRLIYLQHGFFATGPLYSYTAAYLAESTDSIVVAPTMSWNSFDPNGESLGGAALQQEVADLFAGDRPELTASAREAGYTGTLPEQFVLVGHSLGGALVMGAADRMDPATLANLKGVVLLDAVDSNNAVADGLVRLSGDDYRPVLNISSEPYIWNLDGTVATELQAARPTDFNGVMLVGGRHIDAAQGGNPVFQVIEYALAGLSKPANVAAVQTLSSSWIDDMFDGIAPSYDPNGPATAKPLAEAAGKTVSPLTSVKMIVDSWLTFAG</sequence>
<evidence type="ECO:0000256" key="1">
    <source>
        <dbReference type="SAM" id="MobiDB-lite"/>
    </source>
</evidence>
<gene>
    <name evidence="2" type="ORF">BST26_20270</name>
</gene>
<evidence type="ECO:0000313" key="2">
    <source>
        <dbReference type="EMBL" id="ORA63658.1"/>
    </source>
</evidence>
<reference evidence="2 3" key="1">
    <citation type="submission" date="2016-12" db="EMBL/GenBank/DDBJ databases">
        <title>The new phylogeny of genus Mycobacterium.</title>
        <authorList>
            <person name="Tortoli E."/>
            <person name="Trovato A."/>
            <person name="Cirillo D.M."/>
        </authorList>
    </citation>
    <scope>NUCLEOTIDE SEQUENCE [LARGE SCALE GENOMIC DNA]</scope>
    <source>
        <strain evidence="2 3">DSM 45130</strain>
    </source>
</reference>
<dbReference type="Gene3D" id="3.40.50.1820">
    <property type="entry name" value="alpha/beta hydrolase"/>
    <property type="match status" value="1"/>
</dbReference>
<name>A0A1X0CU97_9MYCO</name>
<feature type="region of interest" description="Disordered" evidence="1">
    <location>
        <begin position="39"/>
        <end position="196"/>
    </location>
</feature>
<evidence type="ECO:0000313" key="3">
    <source>
        <dbReference type="Proteomes" id="UP000192801"/>
    </source>
</evidence>
<accession>A0A1X0CU97</accession>
<comment type="caution">
    <text evidence="2">The sequence shown here is derived from an EMBL/GenBank/DDBJ whole genome shotgun (WGS) entry which is preliminary data.</text>
</comment>